<protein>
    <submittedName>
        <fullName evidence="2">Uncharacterized protein</fullName>
    </submittedName>
</protein>
<keyword evidence="3" id="KW-1185">Reference proteome</keyword>
<name>A0A822ZMQ0_NELNU</name>
<sequence>MYIPHFGFLSIGWGSCFWRTLSSRGKERERKKKKIQKWGEGDAAKGSVHRLLGEHHGLHRLSATKHIVHGKKGLDIIIRTIDY</sequence>
<feature type="region of interest" description="Disordered" evidence="1">
    <location>
        <begin position="25"/>
        <end position="44"/>
    </location>
</feature>
<organism evidence="2 3">
    <name type="scientific">Nelumbo nucifera</name>
    <name type="common">Sacred lotus</name>
    <dbReference type="NCBI Taxonomy" id="4432"/>
    <lineage>
        <taxon>Eukaryota</taxon>
        <taxon>Viridiplantae</taxon>
        <taxon>Streptophyta</taxon>
        <taxon>Embryophyta</taxon>
        <taxon>Tracheophyta</taxon>
        <taxon>Spermatophyta</taxon>
        <taxon>Magnoliopsida</taxon>
        <taxon>Proteales</taxon>
        <taxon>Nelumbonaceae</taxon>
        <taxon>Nelumbo</taxon>
    </lineage>
</organism>
<accession>A0A822ZMQ0</accession>
<reference evidence="2 3" key="1">
    <citation type="journal article" date="2020" name="Mol. Biol. Evol.">
        <title>Distinct Expression and Methylation Patterns for Genes with Different Fates following a Single Whole-Genome Duplication in Flowering Plants.</title>
        <authorList>
            <person name="Shi T."/>
            <person name="Rahmani R.S."/>
            <person name="Gugger P.F."/>
            <person name="Wang M."/>
            <person name="Li H."/>
            <person name="Zhang Y."/>
            <person name="Li Z."/>
            <person name="Wang Q."/>
            <person name="Van de Peer Y."/>
            <person name="Marchal K."/>
            <person name="Chen J."/>
        </authorList>
    </citation>
    <scope>NUCLEOTIDE SEQUENCE [LARGE SCALE GENOMIC DNA]</scope>
    <source>
        <tissue evidence="2">Leaf</tissue>
    </source>
</reference>
<dbReference type="Proteomes" id="UP000607653">
    <property type="component" value="Unassembled WGS sequence"/>
</dbReference>
<evidence type="ECO:0000313" key="2">
    <source>
        <dbReference type="EMBL" id="DAD46053.1"/>
    </source>
</evidence>
<dbReference type="AlphaFoldDB" id="A0A822ZMQ0"/>
<dbReference type="EMBL" id="DUZY01000007">
    <property type="protein sequence ID" value="DAD46053.1"/>
    <property type="molecule type" value="Genomic_DNA"/>
</dbReference>
<evidence type="ECO:0000256" key="1">
    <source>
        <dbReference type="SAM" id="MobiDB-lite"/>
    </source>
</evidence>
<evidence type="ECO:0000313" key="3">
    <source>
        <dbReference type="Proteomes" id="UP000607653"/>
    </source>
</evidence>
<gene>
    <name evidence="2" type="ORF">HUJ06_004283</name>
</gene>
<comment type="caution">
    <text evidence="2">The sequence shown here is derived from an EMBL/GenBank/DDBJ whole genome shotgun (WGS) entry which is preliminary data.</text>
</comment>
<proteinExistence type="predicted"/>